<dbReference type="PANTHER" id="PTHR30282:SF1">
    <property type="entry name" value="ABGT FAMILY TRANSPORTER"/>
    <property type="match status" value="1"/>
</dbReference>
<feature type="transmembrane region" description="Helical" evidence="1">
    <location>
        <begin position="271"/>
        <end position="291"/>
    </location>
</feature>
<name>A0A975DAF3_9GAMM</name>
<feature type="transmembrane region" description="Helical" evidence="1">
    <location>
        <begin position="354"/>
        <end position="372"/>
    </location>
</feature>
<dbReference type="InterPro" id="IPR004697">
    <property type="entry name" value="AbgT"/>
</dbReference>
<feature type="transmembrane region" description="Helical" evidence="1">
    <location>
        <begin position="220"/>
        <end position="238"/>
    </location>
</feature>
<keyword evidence="3" id="KW-1185">Reference proteome</keyword>
<dbReference type="GO" id="GO:0015558">
    <property type="term" value="F:secondary active p-aminobenzoyl-glutamate transmembrane transporter activity"/>
    <property type="evidence" value="ECO:0007669"/>
    <property type="project" value="InterPro"/>
</dbReference>
<accession>A0A975DAF3</accession>
<dbReference type="KEGG" id="psym:J1N51_11155"/>
<keyword evidence="1" id="KW-0472">Membrane</keyword>
<feature type="transmembrane region" description="Helical" evidence="1">
    <location>
        <begin position="149"/>
        <end position="165"/>
    </location>
</feature>
<feature type="transmembrane region" description="Helical" evidence="1">
    <location>
        <begin position="392"/>
        <end position="413"/>
    </location>
</feature>
<gene>
    <name evidence="2" type="ORF">J1N51_11155</name>
</gene>
<dbReference type="GO" id="GO:1902604">
    <property type="term" value="P:p-aminobenzoyl-glutamate transmembrane transport"/>
    <property type="evidence" value="ECO:0007669"/>
    <property type="project" value="InterPro"/>
</dbReference>
<dbReference type="Pfam" id="PF03806">
    <property type="entry name" value="ABG_transport"/>
    <property type="match status" value="1"/>
</dbReference>
<keyword evidence="1" id="KW-0812">Transmembrane</keyword>
<proteinExistence type="predicted"/>
<feature type="transmembrane region" description="Helical" evidence="1">
    <location>
        <begin position="93"/>
        <end position="110"/>
    </location>
</feature>
<keyword evidence="1" id="KW-1133">Transmembrane helix</keyword>
<feature type="transmembrane region" description="Helical" evidence="1">
    <location>
        <begin position="311"/>
        <end position="333"/>
    </location>
</feature>
<dbReference type="PANTHER" id="PTHR30282">
    <property type="entry name" value="P-AMINOBENZOYL GLUTAMATE TRANSPORTER"/>
    <property type="match status" value="1"/>
</dbReference>
<sequence length="521" mass="55845">MEQSQTPSNEPVQEDSRLQRILNKVEIWGNKLPDPAVLFILLLAIVWALSWALSGIDFNVVDPRTGDALQINNQFSGSSLTQLTSTMVNNFSHFHPVGVVLVAMLGIGVAEYSGFINAGLRALLSVTKTWLLTPMIILIGIISHSAVDAGYVLVIPLGGVIFYAAGRHPLAGIAAAFAGVSGGFSANFLPSALDPMLQGISQVGAQILDPSVVLNPLNNIFFTGASTLVIVFLGWFITDKVVEPKLQSNKLDGDLSDLPSMEPLSDAERSALRWALFSIVASIVFLIGTASLEGSPWADSEGSLTSGAAPIMKSIVPLIFLMFLIPGLVYGAVIGSIRNSKQFVEGMSKAMQGMGYYLVIMFFIAQFIYAFGQSNLGVLLAVKGAEFLKEMALPGGVTITGIILLTGLINLFVGSASAKWALLAPIFVPMLMQLGISPDLAQAAYRIGDSSTNIITPLMPYFPLVVVFCQRYVTNTGIGTLTSMMLPFSVSFLIVWTLFLMVYWTIGIPLGIQATYEYVAP</sequence>
<evidence type="ECO:0000256" key="1">
    <source>
        <dbReference type="SAM" id="Phobius"/>
    </source>
</evidence>
<dbReference type="EMBL" id="CP072110">
    <property type="protein sequence ID" value="QTH63289.1"/>
    <property type="molecule type" value="Genomic_DNA"/>
</dbReference>
<feature type="transmembrane region" description="Helical" evidence="1">
    <location>
        <begin position="458"/>
        <end position="474"/>
    </location>
</feature>
<evidence type="ECO:0000313" key="2">
    <source>
        <dbReference type="EMBL" id="QTH63289.1"/>
    </source>
</evidence>
<dbReference type="RefSeq" id="WP_208831346.1">
    <property type="nucleotide sequence ID" value="NZ_CP072110.1"/>
</dbReference>
<dbReference type="Proteomes" id="UP000682739">
    <property type="component" value="Chromosome"/>
</dbReference>
<dbReference type="AlphaFoldDB" id="A0A975DAF3"/>
<evidence type="ECO:0000313" key="3">
    <source>
        <dbReference type="Proteomes" id="UP000682739"/>
    </source>
</evidence>
<feature type="transmembrane region" description="Helical" evidence="1">
    <location>
        <begin position="170"/>
        <end position="189"/>
    </location>
</feature>
<protein>
    <submittedName>
        <fullName evidence="2">AbgT family transporter</fullName>
    </submittedName>
</protein>
<feature type="transmembrane region" description="Helical" evidence="1">
    <location>
        <begin position="420"/>
        <end position="438"/>
    </location>
</feature>
<reference evidence="2" key="1">
    <citation type="submission" date="2021-03" db="EMBL/GenBank/DDBJ databases">
        <title>Description of Psychrosphaera ytuae sp. nov. isolated from deep sea sediment of South China Sea.</title>
        <authorList>
            <person name="Zhang J."/>
            <person name="Xu X.-D."/>
        </authorList>
    </citation>
    <scope>NUCLEOTIDE SEQUENCE</scope>
    <source>
        <strain evidence="2">MTZ26</strain>
    </source>
</reference>
<feature type="transmembrane region" description="Helical" evidence="1">
    <location>
        <begin position="122"/>
        <end position="143"/>
    </location>
</feature>
<feature type="transmembrane region" description="Helical" evidence="1">
    <location>
        <begin position="486"/>
        <end position="506"/>
    </location>
</feature>
<organism evidence="2 3">
    <name type="scientific">Psychrosphaera ytuae</name>
    <dbReference type="NCBI Taxonomy" id="2820710"/>
    <lineage>
        <taxon>Bacteria</taxon>
        <taxon>Pseudomonadati</taxon>
        <taxon>Pseudomonadota</taxon>
        <taxon>Gammaproteobacteria</taxon>
        <taxon>Alteromonadales</taxon>
        <taxon>Pseudoalteromonadaceae</taxon>
        <taxon>Psychrosphaera</taxon>
    </lineage>
</organism>
<feature type="transmembrane region" description="Helical" evidence="1">
    <location>
        <begin position="36"/>
        <end position="54"/>
    </location>
</feature>